<organism evidence="2 3">
    <name type="scientific">Dermatophagoides farinae</name>
    <name type="common">American house dust mite</name>
    <dbReference type="NCBI Taxonomy" id="6954"/>
    <lineage>
        <taxon>Eukaryota</taxon>
        <taxon>Metazoa</taxon>
        <taxon>Ecdysozoa</taxon>
        <taxon>Arthropoda</taxon>
        <taxon>Chelicerata</taxon>
        <taxon>Arachnida</taxon>
        <taxon>Acari</taxon>
        <taxon>Acariformes</taxon>
        <taxon>Sarcoptiformes</taxon>
        <taxon>Astigmata</taxon>
        <taxon>Psoroptidia</taxon>
        <taxon>Analgoidea</taxon>
        <taxon>Pyroglyphidae</taxon>
        <taxon>Dermatophagoidinae</taxon>
        <taxon>Dermatophagoides</taxon>
    </lineage>
</organism>
<keyword evidence="3" id="KW-1185">Reference proteome</keyword>
<dbReference type="AlphaFoldDB" id="A0A922L2F3"/>
<name>A0A922L2F3_DERFA</name>
<comment type="caution">
    <text evidence="2">The sequence shown here is derived from an EMBL/GenBank/DDBJ whole genome shotgun (WGS) entry which is preliminary data.</text>
</comment>
<proteinExistence type="predicted"/>
<evidence type="ECO:0000256" key="1">
    <source>
        <dbReference type="SAM" id="MobiDB-lite"/>
    </source>
</evidence>
<reference evidence="2" key="1">
    <citation type="submission" date="2013-05" db="EMBL/GenBank/DDBJ databases">
        <authorList>
            <person name="Yim A.K.Y."/>
            <person name="Chan T.F."/>
            <person name="Ji K.M."/>
            <person name="Liu X.Y."/>
            <person name="Zhou J.W."/>
            <person name="Li R.Q."/>
            <person name="Yang K.Y."/>
            <person name="Li J."/>
            <person name="Li M."/>
            <person name="Law P.T.W."/>
            <person name="Wu Y.L."/>
            <person name="Cai Z.L."/>
            <person name="Qin H."/>
            <person name="Bao Y."/>
            <person name="Leung R.K.K."/>
            <person name="Ng P.K.S."/>
            <person name="Zou J."/>
            <person name="Zhong X.J."/>
            <person name="Ran P.X."/>
            <person name="Zhong N.S."/>
            <person name="Liu Z.G."/>
            <person name="Tsui S.K.W."/>
        </authorList>
    </citation>
    <scope>NUCLEOTIDE SEQUENCE</scope>
    <source>
        <strain evidence="2">Derf</strain>
        <tissue evidence="2">Whole organism</tissue>
    </source>
</reference>
<feature type="compositionally biased region" description="Basic and acidic residues" evidence="1">
    <location>
        <begin position="293"/>
        <end position="303"/>
    </location>
</feature>
<dbReference type="Proteomes" id="UP000790347">
    <property type="component" value="Unassembled WGS sequence"/>
</dbReference>
<reference evidence="2" key="2">
    <citation type="journal article" date="2022" name="Res Sq">
        <title>Comparative Genomics Reveals Insights into the Divergent Evolution of Astigmatic Mites and Household Pest Adaptations.</title>
        <authorList>
            <person name="Xiong Q."/>
            <person name="Wan A.T.-Y."/>
            <person name="Liu X.-Y."/>
            <person name="Fung C.S.-H."/>
            <person name="Xiao X."/>
            <person name="Malainual N."/>
            <person name="Hou J."/>
            <person name="Wang L."/>
            <person name="Wang M."/>
            <person name="Yang K."/>
            <person name="Cui Y."/>
            <person name="Leung E."/>
            <person name="Nong W."/>
            <person name="Shin S.-K."/>
            <person name="Au S."/>
            <person name="Jeong K.Y."/>
            <person name="Chew F.T."/>
            <person name="Hui J."/>
            <person name="Leung T.F."/>
            <person name="Tungtrongchitr A."/>
            <person name="Zhong N."/>
            <person name="Liu Z."/>
            <person name="Tsui S."/>
        </authorList>
    </citation>
    <scope>NUCLEOTIDE SEQUENCE</scope>
    <source>
        <strain evidence="2">Derf</strain>
        <tissue evidence="2">Whole organism</tissue>
    </source>
</reference>
<accession>A0A922L2F3</accession>
<evidence type="ECO:0000313" key="3">
    <source>
        <dbReference type="Proteomes" id="UP000790347"/>
    </source>
</evidence>
<dbReference type="EMBL" id="ASGP02000005">
    <property type="protein sequence ID" value="KAH9505976.1"/>
    <property type="molecule type" value="Genomic_DNA"/>
</dbReference>
<protein>
    <submittedName>
        <fullName evidence="2">Uncharacterized protein</fullName>
    </submittedName>
</protein>
<evidence type="ECO:0000313" key="2">
    <source>
        <dbReference type="EMBL" id="KAH9505976.1"/>
    </source>
</evidence>
<sequence length="390" mass="45865">MDIVQVYYTDMESNPPLYDVYWKDCEFSLLNPFQSGEQNSHNGSDYYFVIKILKIIPTAQEQEPNRQYEKGAMKMIQLSTIRELWSLESCELTFNIDQRPIHYRVEFSNDFEIIWMISLIISEIPCFVWNEQITNLSERHYVVQNEILCKKHYKPIESPQNQITNNNDDDDDETIEKIRSYSEPGNYRRKQSRSLTDIQQIIESWADAITDTDTDDDDDYDYDATKEAKNVDTNNENLNIGNDVDYYWTENDMKDMTFNVDEFDDDEFFNANDDSSSSSSSYYDDYEEKRESIIVENDDKNDLDLNDDESEMPAPESNESDEIPTMNETDDDNKTVATTTTVNGDYDEDDDNDDVDVKDEHKSRFSILFDFIKFCSFGCIPKNNLDYEMK</sequence>
<feature type="region of interest" description="Disordered" evidence="1">
    <location>
        <begin position="293"/>
        <end position="356"/>
    </location>
</feature>
<feature type="compositionally biased region" description="Acidic residues" evidence="1">
    <location>
        <begin position="345"/>
        <end position="356"/>
    </location>
</feature>
<gene>
    <name evidence="2" type="ORF">DERF_010738</name>
</gene>